<comment type="similarity">
    <text evidence="6">Belongs to the G-protein coupled receptor 1 family.</text>
</comment>
<keyword evidence="10" id="KW-1185">Reference proteome</keyword>
<organism evidence="9 10">
    <name type="scientific">Acropora cervicornis</name>
    <name type="common">Staghorn coral</name>
    <dbReference type="NCBI Taxonomy" id="6130"/>
    <lineage>
        <taxon>Eukaryota</taxon>
        <taxon>Metazoa</taxon>
        <taxon>Cnidaria</taxon>
        <taxon>Anthozoa</taxon>
        <taxon>Hexacorallia</taxon>
        <taxon>Scleractinia</taxon>
        <taxon>Astrocoeniina</taxon>
        <taxon>Acroporidae</taxon>
        <taxon>Acropora</taxon>
    </lineage>
</organism>
<keyword evidence="6" id="KW-0807">Transducer</keyword>
<dbReference type="AlphaFoldDB" id="A0AAD9UXD7"/>
<keyword evidence="3 6" id="KW-0812">Transmembrane</keyword>
<feature type="transmembrane region" description="Helical" evidence="7">
    <location>
        <begin position="223"/>
        <end position="248"/>
    </location>
</feature>
<dbReference type="InterPro" id="IPR017452">
    <property type="entry name" value="GPCR_Rhodpsn_7TM"/>
</dbReference>
<sequence>MALLNVEPCSYVPLAPIAIAFTTAALSMVLCLVAVTGNMLVVLAVFINPNKDLKSSFYYFVLNLAICDLFIGLVVDPLSVATHYGEGAARAFPFDQVYIRFPYLVSCTASVLSVAALTMDRYWAITSPISYRIMFSPKRVGLVAAGIWVVSIGFPFTYLFTGNIVYAFVSAHISAVATFLAMLLTYLKIVRVLKRQIKQWDTMNDNSTDNQAKRRAILREQKISKTCLIVLALFLACYLPSCVCLYIGSLCFSCSCSFIHGVKDFHFLLILTNSSVNPFVYAWKFEKFRRAFVKILVCCKKFQRRPTIRVYPFVPT</sequence>
<dbReference type="Gene3D" id="1.20.1070.10">
    <property type="entry name" value="Rhodopsin 7-helix transmembrane proteins"/>
    <property type="match status" value="1"/>
</dbReference>
<dbReference type="GO" id="GO:0004977">
    <property type="term" value="F:melanocortin receptor activity"/>
    <property type="evidence" value="ECO:0007669"/>
    <property type="project" value="InterPro"/>
</dbReference>
<keyword evidence="4 7" id="KW-1133">Transmembrane helix</keyword>
<dbReference type="InterPro" id="IPR000276">
    <property type="entry name" value="GPCR_Rhodpsn"/>
</dbReference>
<evidence type="ECO:0000313" key="10">
    <source>
        <dbReference type="Proteomes" id="UP001249851"/>
    </source>
</evidence>
<keyword evidence="6 9" id="KW-0675">Receptor</keyword>
<evidence type="ECO:0000256" key="6">
    <source>
        <dbReference type="RuleBase" id="RU000688"/>
    </source>
</evidence>
<dbReference type="EMBL" id="JARQWQ010000076">
    <property type="protein sequence ID" value="KAK2553504.1"/>
    <property type="molecule type" value="Genomic_DNA"/>
</dbReference>
<dbReference type="Proteomes" id="UP001249851">
    <property type="component" value="Unassembled WGS sequence"/>
</dbReference>
<evidence type="ECO:0000256" key="4">
    <source>
        <dbReference type="ARBA" id="ARBA00022989"/>
    </source>
</evidence>
<evidence type="ECO:0000259" key="8">
    <source>
        <dbReference type="PROSITE" id="PS50262"/>
    </source>
</evidence>
<dbReference type="PANTHER" id="PTHR22750">
    <property type="entry name" value="G-PROTEIN COUPLED RECEPTOR"/>
    <property type="match status" value="1"/>
</dbReference>
<feature type="transmembrane region" description="Helical" evidence="7">
    <location>
        <begin position="140"/>
        <end position="158"/>
    </location>
</feature>
<evidence type="ECO:0000256" key="2">
    <source>
        <dbReference type="ARBA" id="ARBA00022475"/>
    </source>
</evidence>
<feature type="transmembrane region" description="Helical" evidence="7">
    <location>
        <begin position="101"/>
        <end position="119"/>
    </location>
</feature>
<protein>
    <submittedName>
        <fullName evidence="9">Histamine H2 receptor</fullName>
    </submittedName>
</protein>
<dbReference type="SUPFAM" id="SSF81321">
    <property type="entry name" value="Family A G protein-coupled receptor-like"/>
    <property type="match status" value="1"/>
</dbReference>
<comment type="caution">
    <text evidence="9">The sequence shown here is derived from an EMBL/GenBank/DDBJ whole genome shotgun (WGS) entry which is preliminary data.</text>
</comment>
<dbReference type="Pfam" id="PF00001">
    <property type="entry name" value="7tm_1"/>
    <property type="match status" value="2"/>
</dbReference>
<evidence type="ECO:0000313" key="9">
    <source>
        <dbReference type="EMBL" id="KAK2553504.1"/>
    </source>
</evidence>
<feature type="domain" description="G-protein coupled receptors family 1 profile" evidence="8">
    <location>
        <begin position="37"/>
        <end position="281"/>
    </location>
</feature>
<comment type="subcellular location">
    <subcellularLocation>
        <location evidence="1">Cell membrane</location>
        <topology evidence="1">Multi-pass membrane protein</topology>
    </subcellularLocation>
</comment>
<evidence type="ECO:0000256" key="7">
    <source>
        <dbReference type="SAM" id="Phobius"/>
    </source>
</evidence>
<feature type="transmembrane region" description="Helical" evidence="7">
    <location>
        <begin position="12"/>
        <end position="45"/>
    </location>
</feature>
<accession>A0AAD9UXD7</accession>
<dbReference type="PRINTS" id="PR00534">
    <property type="entry name" value="MCRFAMILY"/>
</dbReference>
<dbReference type="InterPro" id="IPR001671">
    <property type="entry name" value="Melcrt_ACTH_rcpt"/>
</dbReference>
<keyword evidence="2" id="KW-1003">Cell membrane</keyword>
<feature type="transmembrane region" description="Helical" evidence="7">
    <location>
        <begin position="164"/>
        <end position="187"/>
    </location>
</feature>
<dbReference type="PRINTS" id="PR00237">
    <property type="entry name" value="GPCRRHODOPSN"/>
</dbReference>
<evidence type="ECO:0000256" key="1">
    <source>
        <dbReference type="ARBA" id="ARBA00004651"/>
    </source>
</evidence>
<dbReference type="PROSITE" id="PS50262">
    <property type="entry name" value="G_PROTEIN_RECEP_F1_2"/>
    <property type="match status" value="1"/>
</dbReference>
<name>A0AAD9UXD7_ACRCE</name>
<feature type="transmembrane region" description="Helical" evidence="7">
    <location>
        <begin position="57"/>
        <end position="75"/>
    </location>
</feature>
<reference evidence="9" key="2">
    <citation type="journal article" date="2023" name="Science">
        <title>Genomic signatures of disease resistance in endangered staghorn corals.</title>
        <authorList>
            <person name="Vollmer S.V."/>
            <person name="Selwyn J.D."/>
            <person name="Despard B.A."/>
            <person name="Roesel C.L."/>
        </authorList>
    </citation>
    <scope>NUCLEOTIDE SEQUENCE</scope>
    <source>
        <strain evidence="9">K2</strain>
    </source>
</reference>
<gene>
    <name evidence="9" type="ORF">P5673_024988</name>
</gene>
<dbReference type="SMART" id="SM01381">
    <property type="entry name" value="7TM_GPCR_Srsx"/>
    <property type="match status" value="1"/>
</dbReference>
<dbReference type="GO" id="GO:0005886">
    <property type="term" value="C:plasma membrane"/>
    <property type="evidence" value="ECO:0007669"/>
    <property type="project" value="UniProtKB-SubCell"/>
</dbReference>
<reference evidence="9" key="1">
    <citation type="journal article" date="2023" name="G3 (Bethesda)">
        <title>Whole genome assembly and annotation of the endangered Caribbean coral Acropora cervicornis.</title>
        <authorList>
            <person name="Selwyn J.D."/>
            <person name="Vollmer S.V."/>
        </authorList>
    </citation>
    <scope>NUCLEOTIDE SEQUENCE</scope>
    <source>
        <strain evidence="9">K2</strain>
    </source>
</reference>
<evidence type="ECO:0000256" key="3">
    <source>
        <dbReference type="ARBA" id="ARBA00022692"/>
    </source>
</evidence>
<keyword evidence="5 7" id="KW-0472">Membrane</keyword>
<proteinExistence type="inferred from homology"/>
<evidence type="ECO:0000256" key="5">
    <source>
        <dbReference type="ARBA" id="ARBA00023136"/>
    </source>
</evidence>
<keyword evidence="6" id="KW-0297">G-protein coupled receptor</keyword>
<dbReference type="CDD" id="cd00637">
    <property type="entry name" value="7tm_classA_rhodopsin-like"/>
    <property type="match status" value="1"/>
</dbReference>
<dbReference type="PROSITE" id="PS00237">
    <property type="entry name" value="G_PROTEIN_RECEP_F1_1"/>
    <property type="match status" value="1"/>
</dbReference>